<sequence>MNFFINNFNFLRCFLLFLCILPFSTAIYPIVLWHGMGDSCCSSGSMGYIAELIKKVFPKVKILSLKFGHNEFDEKYNSYFMNVNDQVKFACELLKNDSRMKNGYNAIGFSQGAQFLRAVVQRCPDPPMKNLISVGGQHQGVYGLPKCSESFSFCNDIRKLLNTLAYTDYVQKSLVQAQYWHDPLNEDLYRHHSTFIADINNEKDFINETYIENLNKLERLILVLFERDSLVTPKESSWFGFYSPGQSQKVIPLDETNLFKKNLIGLKQLIEADKIHFESVNGDHLQFSSEWFMNLVREYLSEDNPTLNISKNHTLFSRIKLKNNTNKNYDN</sequence>
<comment type="catalytic activity">
    <reaction evidence="9">
        <text>S-hexadecanoyl-L-cysteinyl-[protein] + H2O = L-cysteinyl-[protein] + hexadecanoate + H(+)</text>
        <dbReference type="Rhea" id="RHEA:19233"/>
        <dbReference type="Rhea" id="RHEA-COMP:10131"/>
        <dbReference type="Rhea" id="RHEA-COMP:11032"/>
        <dbReference type="ChEBI" id="CHEBI:7896"/>
        <dbReference type="ChEBI" id="CHEBI:15377"/>
        <dbReference type="ChEBI" id="CHEBI:15378"/>
        <dbReference type="ChEBI" id="CHEBI:29950"/>
        <dbReference type="ChEBI" id="CHEBI:74151"/>
        <dbReference type="EC" id="3.1.2.22"/>
    </reaction>
    <physiologicalReaction direction="left-to-right" evidence="9">
        <dbReference type="Rhea" id="RHEA:19234"/>
    </physiologicalReaction>
</comment>
<evidence type="ECO:0000256" key="3">
    <source>
        <dbReference type="ARBA" id="ARBA00014212"/>
    </source>
</evidence>
<accession>E0W0X8</accession>
<dbReference type="GeneID" id="8234835"/>
<evidence type="ECO:0000256" key="9">
    <source>
        <dbReference type="ARBA" id="ARBA00047409"/>
    </source>
</evidence>
<feature type="chain" id="PRO_5011412898" description="Palmitoyl-protein thioesterase 1" evidence="10">
    <location>
        <begin position="27"/>
        <end position="331"/>
    </location>
</feature>
<protein>
    <recommendedName>
        <fullName evidence="3">Palmitoyl-protein thioesterase 1</fullName>
        <ecNumber evidence="2">3.1.2.22</ecNumber>
    </recommendedName>
    <alternativeName>
        <fullName evidence="8">Palmitoyl-protein hydrolase 1</fullName>
    </alternativeName>
</protein>
<dbReference type="EC" id="3.1.2.22" evidence="2"/>
<evidence type="ECO:0000256" key="10">
    <source>
        <dbReference type="SAM" id="SignalP"/>
    </source>
</evidence>
<gene>
    <name evidence="12" type="primary">8234835</name>
    <name evidence="11" type="ORF">Phum_PHUM566810</name>
</gene>
<dbReference type="STRING" id="121224.E0W0X8"/>
<keyword evidence="4 10" id="KW-0732">Signal</keyword>
<dbReference type="SUPFAM" id="SSF53474">
    <property type="entry name" value="alpha/beta-Hydrolases"/>
    <property type="match status" value="1"/>
</dbReference>
<evidence type="ECO:0000313" key="13">
    <source>
        <dbReference type="Proteomes" id="UP000009046"/>
    </source>
</evidence>
<comment type="similarity">
    <text evidence="1">Belongs to the palmitoyl-protein thioesterase family.</text>
</comment>
<evidence type="ECO:0000256" key="7">
    <source>
        <dbReference type="ARBA" id="ARBA00023180"/>
    </source>
</evidence>
<reference evidence="12" key="3">
    <citation type="submission" date="2020-05" db="UniProtKB">
        <authorList>
            <consortium name="EnsemblMetazoa"/>
        </authorList>
    </citation>
    <scope>IDENTIFICATION</scope>
    <source>
        <strain evidence="12">USDA</strain>
    </source>
</reference>
<dbReference type="eggNOG" id="KOG2541">
    <property type="taxonomic scope" value="Eukaryota"/>
</dbReference>
<dbReference type="Proteomes" id="UP000009046">
    <property type="component" value="Unassembled WGS sequence"/>
</dbReference>
<keyword evidence="13" id="KW-1185">Reference proteome</keyword>
<dbReference type="AlphaFoldDB" id="E0W0X8"/>
<evidence type="ECO:0000256" key="5">
    <source>
        <dbReference type="ARBA" id="ARBA00022801"/>
    </source>
</evidence>
<dbReference type="CTD" id="8234835"/>
<evidence type="ECO:0000256" key="6">
    <source>
        <dbReference type="ARBA" id="ARBA00023157"/>
    </source>
</evidence>
<evidence type="ECO:0000256" key="2">
    <source>
        <dbReference type="ARBA" id="ARBA00012423"/>
    </source>
</evidence>
<dbReference type="GO" id="GO:0008474">
    <property type="term" value="F:palmitoyl-(protein) hydrolase activity"/>
    <property type="evidence" value="ECO:0007669"/>
    <property type="project" value="UniProtKB-EC"/>
</dbReference>
<dbReference type="Gene3D" id="3.40.50.1820">
    <property type="entry name" value="alpha/beta hydrolase"/>
    <property type="match status" value="1"/>
</dbReference>
<dbReference type="PANTHER" id="PTHR11247:SF8">
    <property type="entry name" value="PALMITOYL-PROTEIN THIOESTERASE 1"/>
    <property type="match status" value="1"/>
</dbReference>
<dbReference type="Pfam" id="PF02089">
    <property type="entry name" value="Palm_thioest"/>
    <property type="match status" value="1"/>
</dbReference>
<dbReference type="GlyCosmos" id="E0W0X8">
    <property type="glycosylation" value="1 site, No reported glycans"/>
</dbReference>
<dbReference type="OrthoDB" id="10263094at2759"/>
<proteinExistence type="inferred from homology"/>
<evidence type="ECO:0000256" key="1">
    <source>
        <dbReference type="ARBA" id="ARBA00010758"/>
    </source>
</evidence>
<evidence type="ECO:0000313" key="12">
    <source>
        <dbReference type="EnsemblMetazoa" id="PHUM566810-PA"/>
    </source>
</evidence>
<dbReference type="EMBL" id="AAZO01006883">
    <property type="status" value="NOT_ANNOTATED_CDS"/>
    <property type="molecule type" value="Genomic_DNA"/>
</dbReference>
<organism>
    <name type="scientific">Pediculus humanus subsp. corporis</name>
    <name type="common">Body louse</name>
    <dbReference type="NCBI Taxonomy" id="121224"/>
    <lineage>
        <taxon>Eukaryota</taxon>
        <taxon>Metazoa</taxon>
        <taxon>Ecdysozoa</taxon>
        <taxon>Arthropoda</taxon>
        <taxon>Hexapoda</taxon>
        <taxon>Insecta</taxon>
        <taxon>Pterygota</taxon>
        <taxon>Neoptera</taxon>
        <taxon>Paraneoptera</taxon>
        <taxon>Psocodea</taxon>
        <taxon>Troctomorpha</taxon>
        <taxon>Phthiraptera</taxon>
        <taxon>Anoplura</taxon>
        <taxon>Pediculidae</taxon>
        <taxon>Pediculus</taxon>
    </lineage>
</organism>
<dbReference type="KEGG" id="phu:Phum_PHUM566810"/>
<dbReference type="InterPro" id="IPR029058">
    <property type="entry name" value="AB_hydrolase_fold"/>
</dbReference>
<reference evidence="11" key="2">
    <citation type="submission" date="2007-04" db="EMBL/GenBank/DDBJ databases">
        <title>The genome of the human body louse.</title>
        <authorList>
            <consortium name="The Human Body Louse Genome Consortium"/>
            <person name="Kirkness E."/>
            <person name="Walenz B."/>
            <person name="Hass B."/>
            <person name="Bruggner R."/>
            <person name="Strausberg R."/>
        </authorList>
    </citation>
    <scope>NUCLEOTIDE SEQUENCE</scope>
    <source>
        <strain evidence="11">USDA</strain>
    </source>
</reference>
<dbReference type="EnsemblMetazoa" id="PHUM566810-RA">
    <property type="protein sequence ID" value="PHUM566810-PA"/>
    <property type="gene ID" value="PHUM566810"/>
</dbReference>
<feature type="signal peptide" evidence="10">
    <location>
        <begin position="1"/>
        <end position="26"/>
    </location>
</feature>
<dbReference type="EMBL" id="DS235863">
    <property type="protein sequence ID" value="EEB19316.1"/>
    <property type="molecule type" value="Genomic_DNA"/>
</dbReference>
<keyword evidence="6" id="KW-1015">Disulfide bond</keyword>
<dbReference type="FunCoup" id="E0W0X8">
    <property type="interactions" value="1453"/>
</dbReference>
<keyword evidence="7" id="KW-0325">Glycoprotein</keyword>
<dbReference type="HOGENOM" id="CLU_050129_0_0_1"/>
<keyword evidence="5 11" id="KW-0378">Hydrolase</keyword>
<evidence type="ECO:0000256" key="4">
    <source>
        <dbReference type="ARBA" id="ARBA00022729"/>
    </source>
</evidence>
<evidence type="ECO:0000256" key="8">
    <source>
        <dbReference type="ARBA" id="ARBA00031934"/>
    </source>
</evidence>
<dbReference type="FunFam" id="3.40.50.1820:FF:000107">
    <property type="entry name" value="Palmitoyl-protein thioesterase 1"/>
    <property type="match status" value="1"/>
</dbReference>
<dbReference type="RefSeq" id="XP_002432054.1">
    <property type="nucleotide sequence ID" value="XM_002432009.1"/>
</dbReference>
<dbReference type="InParanoid" id="E0W0X8"/>
<dbReference type="VEuPathDB" id="VectorBase:PHUM566810"/>
<evidence type="ECO:0000313" key="11">
    <source>
        <dbReference type="EMBL" id="EEB19316.1"/>
    </source>
</evidence>
<dbReference type="OMA" id="KFVMVMF"/>
<dbReference type="GO" id="GO:0006898">
    <property type="term" value="P:receptor-mediated endocytosis"/>
    <property type="evidence" value="ECO:0007669"/>
    <property type="project" value="TreeGrafter"/>
</dbReference>
<reference evidence="11" key="1">
    <citation type="submission" date="2007-04" db="EMBL/GenBank/DDBJ databases">
        <title>Annotation of Pediculus humanus corporis strain USDA.</title>
        <authorList>
            <person name="Kirkness E."/>
            <person name="Hannick L."/>
            <person name="Hass B."/>
            <person name="Bruggner R."/>
            <person name="Lawson D."/>
            <person name="Bidwell S."/>
            <person name="Joardar V."/>
            <person name="Caler E."/>
            <person name="Walenz B."/>
            <person name="Inman J."/>
            <person name="Schobel S."/>
            <person name="Galinsky K."/>
            <person name="Amedeo P."/>
            <person name="Strausberg R."/>
        </authorList>
    </citation>
    <scope>NUCLEOTIDE SEQUENCE</scope>
    <source>
        <strain evidence="11">USDA</strain>
    </source>
</reference>
<dbReference type="PRINTS" id="PR00414">
    <property type="entry name" value="PPTHIESTRASE"/>
</dbReference>
<dbReference type="InterPro" id="IPR002472">
    <property type="entry name" value="Palm_thioest"/>
</dbReference>
<dbReference type="GO" id="GO:0005764">
    <property type="term" value="C:lysosome"/>
    <property type="evidence" value="ECO:0007669"/>
    <property type="project" value="TreeGrafter"/>
</dbReference>
<dbReference type="PANTHER" id="PTHR11247">
    <property type="entry name" value="PALMITOYL-PROTEIN THIOESTERASE/DOLICHYLDIPHOSPHATASE 1"/>
    <property type="match status" value="1"/>
</dbReference>
<name>E0W0X8_PEDHC</name>